<dbReference type="InterPro" id="IPR020846">
    <property type="entry name" value="MFS_dom"/>
</dbReference>
<keyword evidence="5 8" id="KW-1133">Transmembrane helix</keyword>
<keyword evidence="3" id="KW-1003">Cell membrane</keyword>
<reference evidence="10 11" key="1">
    <citation type="submission" date="2019-07" db="EMBL/GenBank/DDBJ databases">
        <title>Georgenia wutianyii sp. nov. and Georgenia *** sp. nov. isolated from plateau pika (Ochotona curzoniae) in the Qinghai-Tibet plateau of China.</title>
        <authorList>
            <person name="Tian Z."/>
        </authorList>
    </citation>
    <scope>NUCLEOTIDE SEQUENCE [LARGE SCALE GENOMIC DNA]</scope>
    <source>
        <strain evidence="10 11">Z446</strain>
    </source>
</reference>
<dbReference type="Gene3D" id="1.20.1250.20">
    <property type="entry name" value="MFS general substrate transporter like domains"/>
    <property type="match status" value="2"/>
</dbReference>
<evidence type="ECO:0000313" key="10">
    <source>
        <dbReference type="EMBL" id="TRW46063.1"/>
    </source>
</evidence>
<evidence type="ECO:0000256" key="3">
    <source>
        <dbReference type="ARBA" id="ARBA00022475"/>
    </source>
</evidence>
<comment type="subcellular location">
    <subcellularLocation>
        <location evidence="1">Cell membrane</location>
        <topology evidence="1">Multi-pass membrane protein</topology>
    </subcellularLocation>
</comment>
<dbReference type="RefSeq" id="WP_143417835.1">
    <property type="nucleotide sequence ID" value="NZ_VJXR01000014.1"/>
</dbReference>
<evidence type="ECO:0000256" key="8">
    <source>
        <dbReference type="SAM" id="Phobius"/>
    </source>
</evidence>
<dbReference type="Proteomes" id="UP000318693">
    <property type="component" value="Unassembled WGS sequence"/>
</dbReference>
<evidence type="ECO:0000256" key="4">
    <source>
        <dbReference type="ARBA" id="ARBA00022692"/>
    </source>
</evidence>
<dbReference type="PROSITE" id="PS50850">
    <property type="entry name" value="MFS"/>
    <property type="match status" value="1"/>
</dbReference>
<feature type="transmembrane region" description="Helical" evidence="8">
    <location>
        <begin position="14"/>
        <end position="35"/>
    </location>
</feature>
<dbReference type="SUPFAM" id="SSF103473">
    <property type="entry name" value="MFS general substrate transporter"/>
    <property type="match status" value="1"/>
</dbReference>
<evidence type="ECO:0000256" key="7">
    <source>
        <dbReference type="SAM" id="MobiDB-lite"/>
    </source>
</evidence>
<feature type="transmembrane region" description="Helical" evidence="8">
    <location>
        <begin position="104"/>
        <end position="126"/>
    </location>
</feature>
<comment type="caution">
    <text evidence="10">The sequence shown here is derived from an EMBL/GenBank/DDBJ whole genome shotgun (WGS) entry which is preliminary data.</text>
</comment>
<dbReference type="PANTHER" id="PTHR23517">
    <property type="entry name" value="RESISTANCE PROTEIN MDTM, PUTATIVE-RELATED-RELATED"/>
    <property type="match status" value="1"/>
</dbReference>
<gene>
    <name evidence="10" type="ORF">FJ693_07130</name>
</gene>
<protein>
    <submittedName>
        <fullName evidence="10">MFS transporter</fullName>
    </submittedName>
</protein>
<feature type="transmembrane region" description="Helical" evidence="8">
    <location>
        <begin position="47"/>
        <end position="67"/>
    </location>
</feature>
<dbReference type="CDD" id="cd17325">
    <property type="entry name" value="MFS_MdtG_SLC18_like"/>
    <property type="match status" value="1"/>
</dbReference>
<dbReference type="AlphaFoldDB" id="A0A552WUR8"/>
<dbReference type="GO" id="GO:0005886">
    <property type="term" value="C:plasma membrane"/>
    <property type="evidence" value="ECO:0007669"/>
    <property type="project" value="UniProtKB-SubCell"/>
</dbReference>
<proteinExistence type="predicted"/>
<evidence type="ECO:0000256" key="5">
    <source>
        <dbReference type="ARBA" id="ARBA00022989"/>
    </source>
</evidence>
<dbReference type="InterPro" id="IPR001958">
    <property type="entry name" value="Tet-R_TetA/multi-R_MdtG-like"/>
</dbReference>
<organism evidence="10 11">
    <name type="scientific">Georgenia yuyongxinii</name>
    <dbReference type="NCBI Taxonomy" id="2589797"/>
    <lineage>
        <taxon>Bacteria</taxon>
        <taxon>Bacillati</taxon>
        <taxon>Actinomycetota</taxon>
        <taxon>Actinomycetes</taxon>
        <taxon>Micrococcales</taxon>
        <taxon>Bogoriellaceae</taxon>
        <taxon>Georgenia</taxon>
    </lineage>
</organism>
<feature type="transmembrane region" description="Helical" evidence="8">
    <location>
        <begin position="79"/>
        <end position="98"/>
    </location>
</feature>
<dbReference type="GO" id="GO:0022857">
    <property type="term" value="F:transmembrane transporter activity"/>
    <property type="evidence" value="ECO:0007669"/>
    <property type="project" value="InterPro"/>
</dbReference>
<evidence type="ECO:0000256" key="6">
    <source>
        <dbReference type="ARBA" id="ARBA00023136"/>
    </source>
</evidence>
<feature type="transmembrane region" description="Helical" evidence="8">
    <location>
        <begin position="281"/>
        <end position="308"/>
    </location>
</feature>
<evidence type="ECO:0000259" key="9">
    <source>
        <dbReference type="PROSITE" id="PS50850"/>
    </source>
</evidence>
<feature type="transmembrane region" description="Helical" evidence="8">
    <location>
        <begin position="234"/>
        <end position="261"/>
    </location>
</feature>
<keyword evidence="4 8" id="KW-0812">Transmembrane</keyword>
<feature type="domain" description="Major facilitator superfamily (MFS) profile" evidence="9">
    <location>
        <begin position="13"/>
        <end position="394"/>
    </location>
</feature>
<keyword evidence="6 8" id="KW-0472">Membrane</keyword>
<feature type="compositionally biased region" description="Basic and acidic residues" evidence="7">
    <location>
        <begin position="398"/>
        <end position="426"/>
    </location>
</feature>
<feature type="transmembrane region" description="Helical" evidence="8">
    <location>
        <begin position="166"/>
        <end position="186"/>
    </location>
</feature>
<keyword evidence="11" id="KW-1185">Reference proteome</keyword>
<dbReference type="InterPro" id="IPR036259">
    <property type="entry name" value="MFS_trans_sf"/>
</dbReference>
<dbReference type="InterPro" id="IPR050171">
    <property type="entry name" value="MFS_Transporters"/>
</dbReference>
<evidence type="ECO:0000256" key="2">
    <source>
        <dbReference type="ARBA" id="ARBA00022448"/>
    </source>
</evidence>
<feature type="region of interest" description="Disordered" evidence="7">
    <location>
        <begin position="395"/>
        <end position="426"/>
    </location>
</feature>
<evidence type="ECO:0000313" key="11">
    <source>
        <dbReference type="Proteomes" id="UP000318693"/>
    </source>
</evidence>
<keyword evidence="2" id="KW-0813">Transport</keyword>
<name>A0A552WUR8_9MICO</name>
<dbReference type="PRINTS" id="PR01035">
    <property type="entry name" value="TCRTETA"/>
</dbReference>
<accession>A0A552WUR8</accession>
<dbReference type="Pfam" id="PF07690">
    <property type="entry name" value="MFS_1"/>
    <property type="match status" value="2"/>
</dbReference>
<dbReference type="EMBL" id="VJXR01000014">
    <property type="protein sequence ID" value="TRW46063.1"/>
    <property type="molecule type" value="Genomic_DNA"/>
</dbReference>
<feature type="transmembrane region" description="Helical" evidence="8">
    <location>
        <begin position="138"/>
        <end position="160"/>
    </location>
</feature>
<evidence type="ECO:0000256" key="1">
    <source>
        <dbReference type="ARBA" id="ARBA00004651"/>
    </source>
</evidence>
<feature type="transmembrane region" description="Helical" evidence="8">
    <location>
        <begin position="368"/>
        <end position="387"/>
    </location>
</feature>
<sequence>MTTTPRAPTLPREIWVLVAAAFVIAMGYGLVAPVLPQFAQSFDVGVAASSVVVSVFAFFRLVFAPAGGRLVARLGERPVYLTGLLIVAASSAATAFAQSYAQLLIFRGLGGIGSTMFTVSAMGLIIRLAPPAARGRASAAYGSAFLIGGIGGPLAGGLLAEAGLQVPFLVYAGALVLAATVVAVLLRPAALRRPAGTVEKPPMTLREAAAHPSYRASLASAFAHGWSNFGVRTAIVPLFATAALGAGAWAAGAALAAFAIGNAAALNPAGRLTDARGRKPLVLIGLVVGGVLTAALGLAGNVTVLLVLSAAAGIGTGLLSPAQQATVGDVIGHERSGGPVLATFSMFQDAGAILGPILAGLLVDHVGYGAAFAVSGGISLLAAVAWLPAEETLPGREPAAHEAAGRGDGHGGGRRSASSDDVSRRG</sequence>
<feature type="transmembrane region" description="Helical" evidence="8">
    <location>
        <begin position="340"/>
        <end position="362"/>
    </location>
</feature>
<dbReference type="InterPro" id="IPR011701">
    <property type="entry name" value="MFS"/>
</dbReference>